<dbReference type="SUPFAM" id="SSF54637">
    <property type="entry name" value="Thioesterase/thiol ester dehydrase-isomerase"/>
    <property type="match status" value="1"/>
</dbReference>
<evidence type="ECO:0000259" key="2">
    <source>
        <dbReference type="Pfam" id="PF02551"/>
    </source>
</evidence>
<evidence type="ECO:0000313" key="3">
    <source>
        <dbReference type="EMBL" id="RKO87756.1"/>
    </source>
</evidence>
<dbReference type="GO" id="GO:0005782">
    <property type="term" value="C:peroxisomal matrix"/>
    <property type="evidence" value="ECO:0007669"/>
    <property type="project" value="TreeGrafter"/>
</dbReference>
<dbReference type="InterPro" id="IPR003703">
    <property type="entry name" value="Acyl_CoA_thio"/>
</dbReference>
<dbReference type="Proteomes" id="UP000269721">
    <property type="component" value="Unassembled WGS sequence"/>
</dbReference>
<dbReference type="Gene3D" id="3.10.129.10">
    <property type="entry name" value="Hotdog Thioesterase"/>
    <property type="match status" value="1"/>
</dbReference>
<dbReference type="AlphaFoldDB" id="A0A4P9WBR9"/>
<name>A0A4P9WBR9_9FUNG</name>
<dbReference type="OrthoDB" id="68328at2759"/>
<protein>
    <submittedName>
        <fullName evidence="3">Acyl-CoA thioesterase 2</fullName>
    </submittedName>
</protein>
<dbReference type="EMBL" id="KZ997177">
    <property type="protein sequence ID" value="RKO87756.1"/>
    <property type="molecule type" value="Genomic_DNA"/>
</dbReference>
<keyword evidence="4" id="KW-1185">Reference proteome</keyword>
<evidence type="ECO:0000313" key="4">
    <source>
        <dbReference type="Proteomes" id="UP000269721"/>
    </source>
</evidence>
<organism evidence="3 4">
    <name type="scientific">Blyttiomyces helicus</name>
    <dbReference type="NCBI Taxonomy" id="388810"/>
    <lineage>
        <taxon>Eukaryota</taxon>
        <taxon>Fungi</taxon>
        <taxon>Fungi incertae sedis</taxon>
        <taxon>Chytridiomycota</taxon>
        <taxon>Chytridiomycota incertae sedis</taxon>
        <taxon>Chytridiomycetes</taxon>
        <taxon>Chytridiomycetes incertae sedis</taxon>
        <taxon>Blyttiomyces</taxon>
    </lineage>
</organism>
<dbReference type="PANTHER" id="PTHR11066">
    <property type="entry name" value="ACYL-COA THIOESTERASE"/>
    <property type="match status" value="1"/>
</dbReference>
<reference evidence="4" key="1">
    <citation type="journal article" date="2018" name="Nat. Microbiol.">
        <title>Leveraging single-cell genomics to expand the fungal tree of life.</title>
        <authorList>
            <person name="Ahrendt S.R."/>
            <person name="Quandt C.A."/>
            <person name="Ciobanu D."/>
            <person name="Clum A."/>
            <person name="Salamov A."/>
            <person name="Andreopoulos B."/>
            <person name="Cheng J.F."/>
            <person name="Woyke T."/>
            <person name="Pelin A."/>
            <person name="Henrissat B."/>
            <person name="Reynolds N.K."/>
            <person name="Benny G.L."/>
            <person name="Smith M.E."/>
            <person name="James T.Y."/>
            <person name="Grigoriev I.V."/>
        </authorList>
    </citation>
    <scope>NUCLEOTIDE SEQUENCE [LARGE SCALE GENOMIC DNA]</scope>
</reference>
<dbReference type="GO" id="GO:0006637">
    <property type="term" value="P:acyl-CoA metabolic process"/>
    <property type="evidence" value="ECO:0007669"/>
    <property type="project" value="InterPro"/>
</dbReference>
<proteinExistence type="predicted"/>
<accession>A0A4P9WBR9</accession>
<dbReference type="GO" id="GO:0009062">
    <property type="term" value="P:fatty acid catabolic process"/>
    <property type="evidence" value="ECO:0007669"/>
    <property type="project" value="TreeGrafter"/>
</dbReference>
<feature type="domain" description="Acyl-CoA thioesterase 2 C-terminal" evidence="2">
    <location>
        <begin position="2"/>
        <end position="102"/>
    </location>
</feature>
<dbReference type="CDD" id="cd03444">
    <property type="entry name" value="Thioesterase_II_repeat1"/>
    <property type="match status" value="1"/>
</dbReference>
<dbReference type="Pfam" id="PF02551">
    <property type="entry name" value="Acyl_CoA_thio"/>
    <property type="match status" value="1"/>
</dbReference>
<dbReference type="InterPro" id="IPR029069">
    <property type="entry name" value="HotDog_dom_sf"/>
</dbReference>
<dbReference type="GO" id="GO:0047617">
    <property type="term" value="F:fatty acyl-CoA hydrolase activity"/>
    <property type="evidence" value="ECO:0007669"/>
    <property type="project" value="InterPro"/>
</dbReference>
<dbReference type="PANTHER" id="PTHR11066:SF34">
    <property type="entry name" value="ACYL-COENZYME A THIOESTERASE 8"/>
    <property type="match status" value="1"/>
</dbReference>
<sequence>MKAKGTLPPDPAFHQCVLAYCSDHWLCNTALLTHGVSFVSDPPLQMLASLDHTIWFHAPFAADEWLLYEMESPRSIGGRGLNFGRIYTKDGRLVVTTAQEGLMRLGPGSGSVPRPIADGKKQEKKADPKL</sequence>
<feature type="region of interest" description="Disordered" evidence="1">
    <location>
        <begin position="104"/>
        <end position="130"/>
    </location>
</feature>
<evidence type="ECO:0000256" key="1">
    <source>
        <dbReference type="SAM" id="MobiDB-lite"/>
    </source>
</evidence>
<dbReference type="InterPro" id="IPR025652">
    <property type="entry name" value="TesB_C"/>
</dbReference>
<feature type="compositionally biased region" description="Basic and acidic residues" evidence="1">
    <location>
        <begin position="117"/>
        <end position="130"/>
    </location>
</feature>
<gene>
    <name evidence="3" type="ORF">BDK51DRAFT_52149</name>
</gene>